<dbReference type="STRING" id="1484.SA87_04120"/>
<dbReference type="EMBL" id="JXBB01000063">
    <property type="protein sequence ID" value="OAR03343.1"/>
    <property type="molecule type" value="Genomic_DNA"/>
</dbReference>
<dbReference type="GO" id="GO:0071793">
    <property type="term" value="P:bacillithiol biosynthetic process"/>
    <property type="evidence" value="ECO:0007669"/>
    <property type="project" value="InterPro"/>
</dbReference>
<keyword evidence="4" id="KW-1185">Reference proteome</keyword>
<dbReference type="SUPFAM" id="SSF53756">
    <property type="entry name" value="UDP-Glycosyltransferase/glycogen phosphorylase"/>
    <property type="match status" value="1"/>
</dbReference>
<dbReference type="PANTHER" id="PTHR45947">
    <property type="entry name" value="SULFOQUINOVOSYL TRANSFERASE SQD2"/>
    <property type="match status" value="1"/>
</dbReference>
<organism evidence="3 4">
    <name type="scientific">Hydrogenibacillus schlegelii</name>
    <name type="common">Bacillus schlegelii</name>
    <dbReference type="NCBI Taxonomy" id="1484"/>
    <lineage>
        <taxon>Bacteria</taxon>
        <taxon>Bacillati</taxon>
        <taxon>Bacillota</taxon>
        <taxon>Bacilli</taxon>
        <taxon>Bacillales</taxon>
        <taxon>Bacillales Family X. Incertae Sedis</taxon>
        <taxon>Hydrogenibacillus</taxon>
    </lineage>
</organism>
<evidence type="ECO:0000313" key="4">
    <source>
        <dbReference type="Proteomes" id="UP000243024"/>
    </source>
</evidence>
<dbReference type="InterPro" id="IPR028098">
    <property type="entry name" value="Glyco_trans_4-like_N"/>
</dbReference>
<dbReference type="InterPro" id="IPR023881">
    <property type="entry name" value="Thiol_BshA"/>
</dbReference>
<dbReference type="Gene3D" id="3.40.50.2000">
    <property type="entry name" value="Glycogen Phosphorylase B"/>
    <property type="match status" value="2"/>
</dbReference>
<dbReference type="Pfam" id="PF13439">
    <property type="entry name" value="Glyco_transf_4"/>
    <property type="match status" value="1"/>
</dbReference>
<accession>A0A132N7Z5</accession>
<feature type="domain" description="Glycosyltransferase subfamily 4-like N-terminal" evidence="2">
    <location>
        <begin position="11"/>
        <end position="178"/>
    </location>
</feature>
<dbReference type="InterPro" id="IPR001296">
    <property type="entry name" value="Glyco_trans_1"/>
</dbReference>
<name>A0A132N7Z5_HYDSH</name>
<protein>
    <submittedName>
        <fullName evidence="3">N-acetyl-alpha-D-glucosaminyl L-malate synthase BshA</fullName>
    </submittedName>
</protein>
<gene>
    <name evidence="3" type="ORF">SA87_04120</name>
</gene>
<feature type="domain" description="Glycosyl transferase family 1" evidence="1">
    <location>
        <begin position="196"/>
        <end position="354"/>
    </location>
</feature>
<evidence type="ECO:0000313" key="3">
    <source>
        <dbReference type="EMBL" id="OAR03343.1"/>
    </source>
</evidence>
<dbReference type="OrthoDB" id="9810929at2"/>
<dbReference type="Proteomes" id="UP000243024">
    <property type="component" value="Unassembled WGS sequence"/>
</dbReference>
<dbReference type="InterPro" id="IPR050194">
    <property type="entry name" value="Glycosyltransferase_grp1"/>
</dbReference>
<dbReference type="AlphaFoldDB" id="A0A132N7Z5"/>
<reference evidence="3 4" key="1">
    <citation type="submission" date="2015-09" db="EMBL/GenBank/DDBJ databases">
        <title>Draft genome sequence of Hydrogenibacillus schlegelii DSM 2000.</title>
        <authorList>
            <person name="Hemp J."/>
        </authorList>
    </citation>
    <scope>NUCLEOTIDE SEQUENCE [LARGE SCALE GENOMIC DNA]</scope>
    <source>
        <strain evidence="3 4">MA 48</strain>
    </source>
</reference>
<sequence length="379" mass="40853">MRIGIACYASVGGSGVLASELARALARRGHEVHVISDGTPFRLRNLEDRLVVHVVEPPAYDVFRHPPFELALAAKMADVIRHADLDILHVHYAVPFATSAFLARAMVPGHRVRTVTTLHGTDIFLHAYDYALTAAVRLGIEASDAVTAVSHHLADETRAVFGTDRPIEVIHNFVDPDRFPPRSSPPPRAAALRRALAPAGEFLLLHVSNFRPIKRVGDVVRVFAEVRKTHRARLLLVGDGPEHARALALAEALGVAEDVHALGRIDDVAAVYAAADVLLFPSEKESFGLAAAEAMAAEVPVVASAAGGLPEVVEDGVTGFLLPVGDVPAMAAAVRRLLDDPGLRRRMGAAGRRRVAERFSPAAQVARYEALYKRIIIHQ</sequence>
<dbReference type="Pfam" id="PF00534">
    <property type="entry name" value="Glycos_transf_1"/>
    <property type="match status" value="1"/>
</dbReference>
<dbReference type="NCBIfam" id="TIGR03999">
    <property type="entry name" value="thiol_BshA"/>
    <property type="match status" value="1"/>
</dbReference>
<evidence type="ECO:0000259" key="1">
    <source>
        <dbReference type="Pfam" id="PF00534"/>
    </source>
</evidence>
<dbReference type="PANTHER" id="PTHR45947:SF3">
    <property type="entry name" value="SULFOQUINOVOSYL TRANSFERASE SQD2"/>
    <property type="match status" value="1"/>
</dbReference>
<evidence type="ECO:0000259" key="2">
    <source>
        <dbReference type="Pfam" id="PF13439"/>
    </source>
</evidence>
<dbReference type="RefSeq" id="WP_066203583.1">
    <property type="nucleotide sequence ID" value="NZ_CBCSAS010000006.1"/>
</dbReference>
<comment type="caution">
    <text evidence="3">The sequence shown here is derived from an EMBL/GenBank/DDBJ whole genome shotgun (WGS) entry which is preliminary data.</text>
</comment>
<proteinExistence type="predicted"/>
<dbReference type="GO" id="GO:0016757">
    <property type="term" value="F:glycosyltransferase activity"/>
    <property type="evidence" value="ECO:0007669"/>
    <property type="project" value="InterPro"/>
</dbReference>